<reference evidence="4 5" key="1">
    <citation type="submission" date="2019-09" db="EMBL/GenBank/DDBJ databases">
        <title>A chromosome-level genome assembly of the Chinese tupelo Nyssa sinensis.</title>
        <authorList>
            <person name="Yang X."/>
            <person name="Kang M."/>
            <person name="Yang Y."/>
            <person name="Xiong H."/>
            <person name="Wang M."/>
            <person name="Zhang Z."/>
            <person name="Wang Z."/>
            <person name="Wu H."/>
            <person name="Ma T."/>
            <person name="Liu J."/>
            <person name="Xi Z."/>
        </authorList>
    </citation>
    <scope>NUCLEOTIDE SEQUENCE [LARGE SCALE GENOMIC DNA]</scope>
    <source>
        <strain evidence="4">J267</strain>
        <tissue evidence="4">Leaf</tissue>
    </source>
</reference>
<dbReference type="PRINTS" id="PR00503">
    <property type="entry name" value="BROMODOMAIN"/>
</dbReference>
<dbReference type="OrthoDB" id="1913335at2759"/>
<proteinExistence type="predicted"/>
<evidence type="ECO:0000256" key="2">
    <source>
        <dbReference type="PROSITE-ProRule" id="PRU00035"/>
    </source>
</evidence>
<gene>
    <name evidence="4" type="ORF">F0562_029060</name>
</gene>
<organism evidence="4 5">
    <name type="scientific">Nyssa sinensis</name>
    <dbReference type="NCBI Taxonomy" id="561372"/>
    <lineage>
        <taxon>Eukaryota</taxon>
        <taxon>Viridiplantae</taxon>
        <taxon>Streptophyta</taxon>
        <taxon>Embryophyta</taxon>
        <taxon>Tracheophyta</taxon>
        <taxon>Spermatophyta</taxon>
        <taxon>Magnoliopsida</taxon>
        <taxon>eudicotyledons</taxon>
        <taxon>Gunneridae</taxon>
        <taxon>Pentapetalae</taxon>
        <taxon>asterids</taxon>
        <taxon>Cornales</taxon>
        <taxon>Nyssaceae</taxon>
        <taxon>Nyssa</taxon>
    </lineage>
</organism>
<dbReference type="EMBL" id="CM018039">
    <property type="protein sequence ID" value="KAA8536582.1"/>
    <property type="molecule type" value="Genomic_DNA"/>
</dbReference>
<dbReference type="InterPro" id="IPR036427">
    <property type="entry name" value="Bromodomain-like_sf"/>
</dbReference>
<feature type="domain" description="Bromo" evidence="3">
    <location>
        <begin position="150"/>
        <end position="223"/>
    </location>
</feature>
<keyword evidence="1 2" id="KW-0103">Bromodomain</keyword>
<dbReference type="PROSITE" id="PS50014">
    <property type="entry name" value="BROMODOMAIN_2"/>
    <property type="match status" value="1"/>
</dbReference>
<name>A0A5J5B3Y0_9ASTE</name>
<dbReference type="SUPFAM" id="SSF47370">
    <property type="entry name" value="Bromodomain"/>
    <property type="match status" value="1"/>
</dbReference>
<dbReference type="Gene3D" id="1.20.920.10">
    <property type="entry name" value="Bromodomain-like"/>
    <property type="match status" value="1"/>
</dbReference>
<dbReference type="PANTHER" id="PTHR47809:SF2">
    <property type="entry name" value="DNA-BINDING BROMODOMAIN-CONTAINING PROTEIN"/>
    <property type="match status" value="1"/>
</dbReference>
<evidence type="ECO:0000313" key="4">
    <source>
        <dbReference type="EMBL" id="KAA8536582.1"/>
    </source>
</evidence>
<dbReference type="SMART" id="SM00297">
    <property type="entry name" value="BROMO"/>
    <property type="match status" value="1"/>
</dbReference>
<accession>A0A5J5B3Y0</accession>
<dbReference type="Proteomes" id="UP000325577">
    <property type="component" value="Linkage Group LG16"/>
</dbReference>
<evidence type="ECO:0000256" key="1">
    <source>
        <dbReference type="ARBA" id="ARBA00023117"/>
    </source>
</evidence>
<evidence type="ECO:0000259" key="3">
    <source>
        <dbReference type="PROSITE" id="PS50014"/>
    </source>
</evidence>
<dbReference type="PANTHER" id="PTHR47809">
    <property type="entry name" value="DNA-BINDING BROMODOMAIN-CONTAINING PROTEIN"/>
    <property type="match status" value="1"/>
</dbReference>
<dbReference type="Pfam" id="PF00439">
    <property type="entry name" value="Bromodomain"/>
    <property type="match status" value="1"/>
</dbReference>
<sequence>MKRKRGNGKCKPQKLPVVGVNEALLTGDDSGLDDFDNAQFDFRMVAEIPQPNKSRKQAGVGKLIVNVRAEDSVNSLPEMNKAIVGNLSKAAGRKMTRFTKGVGSLNINMSNVVLMRGKMTHQKEPKLPHQDPQYNEQELNVALGVIKKIMKMDAAEPFNVPVDPIALGIPDYFDVIDTPMDFGAICSSLENGVKYLNSKDVFKDVQYIWYNCLAIINPPTDIQKVAGCICLVGHFQGVVA</sequence>
<dbReference type="InterPro" id="IPR001487">
    <property type="entry name" value="Bromodomain"/>
</dbReference>
<protein>
    <recommendedName>
        <fullName evidence="3">Bromo domain-containing protein</fullName>
    </recommendedName>
</protein>
<keyword evidence="5" id="KW-1185">Reference proteome</keyword>
<evidence type="ECO:0000313" key="5">
    <source>
        <dbReference type="Proteomes" id="UP000325577"/>
    </source>
</evidence>
<dbReference type="AlphaFoldDB" id="A0A5J5B3Y0"/>